<dbReference type="PANTHER" id="PTHR15726:SF7">
    <property type="entry name" value="NUCLEAR FALLOUT, ISOFORM J"/>
    <property type="match status" value="1"/>
</dbReference>
<name>A0A1B6EHC2_9HEMI</name>
<feature type="coiled-coil region" evidence="1">
    <location>
        <begin position="42"/>
        <end position="111"/>
    </location>
</feature>
<dbReference type="PANTHER" id="PTHR15726">
    <property type="entry name" value="RAB11-FAMILY INTERACTING PROTEIN"/>
    <property type="match status" value="1"/>
</dbReference>
<organism evidence="3">
    <name type="scientific">Cuerna arida</name>
    <dbReference type="NCBI Taxonomy" id="1464854"/>
    <lineage>
        <taxon>Eukaryota</taxon>
        <taxon>Metazoa</taxon>
        <taxon>Ecdysozoa</taxon>
        <taxon>Arthropoda</taxon>
        <taxon>Hexapoda</taxon>
        <taxon>Insecta</taxon>
        <taxon>Pterygota</taxon>
        <taxon>Neoptera</taxon>
        <taxon>Paraneoptera</taxon>
        <taxon>Hemiptera</taxon>
        <taxon>Auchenorrhyncha</taxon>
        <taxon>Membracoidea</taxon>
        <taxon>Cicadellidae</taxon>
        <taxon>Cicadellinae</taxon>
        <taxon>Proconiini</taxon>
        <taxon>Cuerna</taxon>
    </lineage>
</organism>
<dbReference type="AlphaFoldDB" id="A0A1B6EHC2"/>
<gene>
    <name evidence="3" type="ORF">g.45111</name>
</gene>
<evidence type="ECO:0000256" key="1">
    <source>
        <dbReference type="SAM" id="Coils"/>
    </source>
</evidence>
<sequence length="137" mass="15761">RWGSFRQPGKKQIGNNLLARSSSFNSSIGESVCDTIDDIGSDMSLEDDVIELNTKVETLEKQVDDLKENVSYTDEQYLRTKKENSYLQSQLVAVEEQLRDLELKSEERLRDEQRKGREAISKLENLRHGEKEVLEGL</sequence>
<dbReference type="GO" id="GO:0032456">
    <property type="term" value="P:endocytic recycling"/>
    <property type="evidence" value="ECO:0007669"/>
    <property type="project" value="TreeGrafter"/>
</dbReference>
<dbReference type="InterPro" id="IPR057316">
    <property type="entry name" value="Rab11-FIP3/4_dom"/>
</dbReference>
<evidence type="ECO:0000313" key="3">
    <source>
        <dbReference type="EMBL" id="JAS37300.1"/>
    </source>
</evidence>
<dbReference type="GO" id="GO:0030496">
    <property type="term" value="C:midbody"/>
    <property type="evidence" value="ECO:0007669"/>
    <property type="project" value="TreeGrafter"/>
</dbReference>
<protein>
    <recommendedName>
        <fullName evidence="2">Rab11-FIP3/4 domain-containing protein</fullName>
    </recommendedName>
</protein>
<feature type="non-terminal residue" evidence="3">
    <location>
        <position position="137"/>
    </location>
</feature>
<dbReference type="GO" id="GO:0030139">
    <property type="term" value="C:endocytic vesicle"/>
    <property type="evidence" value="ECO:0007669"/>
    <property type="project" value="TreeGrafter"/>
</dbReference>
<proteinExistence type="predicted"/>
<dbReference type="EMBL" id="GECZ01032469">
    <property type="protein sequence ID" value="JAS37300.1"/>
    <property type="molecule type" value="Transcribed_RNA"/>
</dbReference>
<dbReference type="Pfam" id="PF25450">
    <property type="entry name" value="Rab11-FIP3"/>
    <property type="match status" value="1"/>
</dbReference>
<feature type="non-terminal residue" evidence="3">
    <location>
        <position position="1"/>
    </location>
</feature>
<feature type="domain" description="Rab11-FIP3/4" evidence="2">
    <location>
        <begin position="76"/>
        <end position="130"/>
    </location>
</feature>
<dbReference type="GO" id="GO:0032154">
    <property type="term" value="C:cleavage furrow"/>
    <property type="evidence" value="ECO:0007669"/>
    <property type="project" value="TreeGrafter"/>
</dbReference>
<accession>A0A1B6EHC2</accession>
<dbReference type="GO" id="GO:0055038">
    <property type="term" value="C:recycling endosome membrane"/>
    <property type="evidence" value="ECO:0007669"/>
    <property type="project" value="TreeGrafter"/>
</dbReference>
<keyword evidence="1" id="KW-0175">Coiled coil</keyword>
<reference evidence="3" key="1">
    <citation type="submission" date="2015-11" db="EMBL/GenBank/DDBJ databases">
        <title>De novo transcriptome assembly of four potential Pierce s Disease insect vectors from Arizona vineyards.</title>
        <authorList>
            <person name="Tassone E.E."/>
        </authorList>
    </citation>
    <scope>NUCLEOTIDE SEQUENCE</scope>
</reference>
<evidence type="ECO:0000259" key="2">
    <source>
        <dbReference type="Pfam" id="PF25450"/>
    </source>
</evidence>
<dbReference type="GO" id="GO:0032465">
    <property type="term" value="P:regulation of cytokinesis"/>
    <property type="evidence" value="ECO:0007669"/>
    <property type="project" value="TreeGrafter"/>
</dbReference>
<dbReference type="InterPro" id="IPR051977">
    <property type="entry name" value="Rab11-interacting_regulator"/>
</dbReference>